<dbReference type="PANTHER" id="PTHR36510">
    <property type="entry name" value="GLUTAMATE--CYSTEINE LIGASE 2-RELATED"/>
    <property type="match status" value="1"/>
</dbReference>
<feature type="domain" description="CBS" evidence="2">
    <location>
        <begin position="507"/>
        <end position="563"/>
    </location>
</feature>
<dbReference type="SUPFAM" id="SSF54631">
    <property type="entry name" value="CBS-domain pair"/>
    <property type="match status" value="1"/>
</dbReference>
<reference evidence="3 4" key="1">
    <citation type="submission" date="2016-10" db="EMBL/GenBank/DDBJ databases">
        <authorList>
            <person name="de Groot N.N."/>
        </authorList>
    </citation>
    <scope>NUCLEOTIDE SEQUENCE [LARGE SCALE GENOMIC DNA]</scope>
    <source>
        <strain evidence="3 4">CGMCC 1.6114</strain>
    </source>
</reference>
<dbReference type="InterPro" id="IPR050141">
    <property type="entry name" value="GCL_type2/YbdK_subfam"/>
</dbReference>
<accession>A0A1I6U3W7</accession>
<sequence>MGEHVVKKLLSADDRMIYTHQLLNDIAALEKMYQEDLFEKGVMRIGAEQELCLINKRWYPSATAIELLKALNDEHYTTELALYNLEVNLDPLELTGDCFSVMKKHLHYFLEKISRVADKMDLKIILTGILPTIDTRFLTQDYMTPELRYMAINESFRALRRDDFKMHIKGVDEVDIMHKTTLFEGCNTSFQSHLQVEASDFVNRYNWAQAIAGPVMAICVNSPLLLGKELWDETRIALFAQSVDTRATSFKLNEREARVSFGEGWVKGNAVDLFKQDVVRYRSILSTDFKSNSLQELERGKIPKLKALGLHNGTIYRWNRACYGVTNGKPHLRIENRYIPSGPSVTDEIANMLFWVGLMVGQPKRYEAIDELMDFKDVKNNFICAARYGMGSQMYWEGRFIPTDELISQVLIPMAGKGLEMMKVDKKDIDFYLNVIDRRTQTHTGARWIRNTYRRLLVDYKRVDATRDLVRSLYENQVRDIPVCDWKEVVSDRTLYLEEDKRVYQYMNRNVVTVHVKDNAKLVGKLMLWRNIHHMPVIDDTGELKGLITWTDIDAIKHEEVEVPIEKHMKTAIITIGPSDLMHEAKQLMEDREIGCLPVVEDDTLVGIITRNDIKDINN</sequence>
<dbReference type="SMART" id="SM00116">
    <property type="entry name" value="CBS"/>
    <property type="match status" value="2"/>
</dbReference>
<name>A0A1I6U3W7_9FLAO</name>
<dbReference type="RefSeq" id="WP_074978982.1">
    <property type="nucleotide sequence ID" value="NZ_FPAG01000006.1"/>
</dbReference>
<dbReference type="InterPro" id="IPR014746">
    <property type="entry name" value="Gln_synth/guanido_kin_cat_dom"/>
</dbReference>
<dbReference type="InterPro" id="IPR046342">
    <property type="entry name" value="CBS_dom_sf"/>
</dbReference>
<dbReference type="AlphaFoldDB" id="A0A1I6U3W7"/>
<feature type="domain" description="CBS" evidence="2">
    <location>
        <begin position="569"/>
        <end position="619"/>
    </location>
</feature>
<organism evidence="3 4">
    <name type="scientific">Zhouia amylolytica</name>
    <dbReference type="NCBI Taxonomy" id="376730"/>
    <lineage>
        <taxon>Bacteria</taxon>
        <taxon>Pseudomonadati</taxon>
        <taxon>Bacteroidota</taxon>
        <taxon>Flavobacteriia</taxon>
        <taxon>Flavobacteriales</taxon>
        <taxon>Flavobacteriaceae</taxon>
        <taxon>Zhouia</taxon>
    </lineage>
</organism>
<dbReference type="PROSITE" id="PS51371">
    <property type="entry name" value="CBS"/>
    <property type="match status" value="2"/>
</dbReference>
<proteinExistence type="predicted"/>
<dbReference type="PANTHER" id="PTHR36510:SF3">
    <property type="entry name" value="CONSERVED PROTEIN"/>
    <property type="match status" value="1"/>
</dbReference>
<evidence type="ECO:0000256" key="1">
    <source>
        <dbReference type="PROSITE-ProRule" id="PRU00703"/>
    </source>
</evidence>
<dbReference type="Pfam" id="PF00571">
    <property type="entry name" value="CBS"/>
    <property type="match status" value="2"/>
</dbReference>
<keyword evidence="1" id="KW-0129">CBS domain</keyword>
<dbReference type="Gene3D" id="3.30.590.20">
    <property type="match status" value="1"/>
</dbReference>
<dbReference type="SUPFAM" id="SSF55931">
    <property type="entry name" value="Glutamine synthetase/guanido kinase"/>
    <property type="match status" value="1"/>
</dbReference>
<dbReference type="EMBL" id="FPAG01000006">
    <property type="protein sequence ID" value="SFS96068.1"/>
    <property type="molecule type" value="Genomic_DNA"/>
</dbReference>
<dbReference type="InterPro" id="IPR006336">
    <property type="entry name" value="GCS2"/>
</dbReference>
<dbReference type="Gene3D" id="3.10.580.10">
    <property type="entry name" value="CBS-domain"/>
    <property type="match status" value="1"/>
</dbReference>
<evidence type="ECO:0000259" key="2">
    <source>
        <dbReference type="PROSITE" id="PS51371"/>
    </source>
</evidence>
<dbReference type="OrthoDB" id="240589at2"/>
<protein>
    <submittedName>
        <fullName evidence="3">Predicted transcriptional regulator, contains C-terminal CBS domains</fullName>
    </submittedName>
</protein>
<dbReference type="Pfam" id="PF04107">
    <property type="entry name" value="GCS2"/>
    <property type="match status" value="1"/>
</dbReference>
<evidence type="ECO:0000313" key="4">
    <source>
        <dbReference type="Proteomes" id="UP000183209"/>
    </source>
</evidence>
<dbReference type="Proteomes" id="UP000183209">
    <property type="component" value="Unassembled WGS sequence"/>
</dbReference>
<gene>
    <name evidence="3" type="ORF">SAMN04487906_2352</name>
</gene>
<dbReference type="InterPro" id="IPR000644">
    <property type="entry name" value="CBS_dom"/>
</dbReference>
<evidence type="ECO:0000313" key="3">
    <source>
        <dbReference type="EMBL" id="SFS96068.1"/>
    </source>
</evidence>
<dbReference type="GO" id="GO:0016879">
    <property type="term" value="F:ligase activity, forming carbon-nitrogen bonds"/>
    <property type="evidence" value="ECO:0007669"/>
    <property type="project" value="TreeGrafter"/>
</dbReference>